<sequence length="1831" mass="199325">MALPVAELNDILATVPINGDYNLQAPGCMCYTGGCVSVAGQMGFARTQQGRLQIAAGQAIVDGRAGCASSPRTTLSFQSTETVQRLVAGGKRAALPLVARGQLRVEGDLGQLEELRRELQPHMSRLQAAAEALMSSETTAVRWLPDEATECCMAESCGRPFTLLRRRHHCRGCGQIFCDTCSPLRGAPAQRRCASCWAKKTAPALGPMGLMGPMPEALTAGDSSPALPKDKGSTTDLLVEFHVEDSLQLGADGFITFVAFSFTARLCDTRQKVSILFDFQPSCDILRRPATSCDPRASIRFWWRASAALSSACVIGFLATFTQERLLMLSPLLLVAFFLRRWLLRYAEVAWLCTVIFTKIFSARLRASGRPPQAAEAIWALCHKVCARFVFDTVVSLGGFWVKLAQTASVVSALHDAYVDELSKLQDSMPADSLELVEKLLTKELGSTWREHIQLDPGPVLGSATIAQVHKATFRLPKDGGVQEIQGVVKVQHAHVEEKLLVDIRASVLVGRLMTSLMPHMFSDVGATIQDTAAMSKAELDFRMEARNQEMARARIQEAGLDITVPAVIPEYVTKRVLAMEFVKGVKITEYAKAESSTARRKEVMAKLIDFYGFTLHGPIFNCDPHPGNILVDKETGRLCVLDWGQVRQLSQPERFAYAKIFMAALMEDVHLFVEGCRALDFEFGDLDGPPDATPIAMIGALRFLLRDSRPIAQSRADFEQLEQVFGKLDGETKAIQKGLLTSLMRRWGANREGSLDAFDKDGLPVSLLFEVSSRLEVCHGYPMLLKEQGHTNVKVQPSMTSFTLKLPVMQQSLGTGSDLGLVSKFSQLLRALHADGHLLGAQLCVLDLATGATLVDLALGHSSWLNPLPVTTDTLFNILEISKMFLSFSVPWLPLLKVLRLVEQGRVSLKTVLQESSKGKVSLENALSHTSGHLKLAPGGSELSFRDFCDMDVLAKKMVAEEPLLAPGAGWCGWQTSKHALFIGECDAAVALSFFSLRPAGLTDEEIRDPTFCPVETVQLSAKIDGSDGGNDACGDGGAHGWSTSDPFGGSFRDQWCRWLLKHQQLIIGRFRFQLLSSQISCLRFAVETALARLLLLCVDVPSATLLSVAKVGCSRESQLETFRSPGSPNSCQSQRSVPVMKLQCKLLSSASSNLRSLWSSKSVVDIAEHFRKELGLEVQLAFSSERPSLADVVTTVSGSPKSLGEGREQGQGFRSTAAAVPQLTPQRGADSCTPYVEKNALLREKSARGMKRKGQKKVTAKTRAQEFARANGALQQAPHVTVLVKPFFVDLFPRVLQLPLKAKGLLQAVEDMLLNAAANSGQDVSTRSHGLFQEGDGAYADYTGFDAIYDGLGYAGGGESSAIATHVYHVQDDILVRPHSGQLGRYPALKFIISGKPTESGEVPQVLVKANIRPSVVPELDSLLLLQEVLLRECWRNASGVVPESLVVPGLSGREIALSLPGPKRGLGGSCREEGREGWVEAAASRATRRNALLFLVFVELWIFLRLHLSITEDLGKRMEESLGGASSFSMALDSLVVSAGAAFKTNGGKLQRETLARAYVAAREPAQQFRKAYLTARGGFGSKLRPGQPRNSFESESRSSLHGLRWPTASVEEPSKASAGLRRRSGACSSAALGNGLKLQRSSAAKILRCSDARFEHFIDATNRGKSKTATAGQKAEHGMWMSFFGREHWFNPAALNREIPKTHVLPGRQAFATAKDTAKALRAAHGTCLSQRMWNEAARSRKPPKGGDSEPCRLPHHLERFQNAEWGLGLQRLRLPDDREVLGHAACNGSFAVLLPNQSRPVVAAFLVNRSDGAVAAERILSALAEM</sequence>
<evidence type="ECO:0000313" key="8">
    <source>
        <dbReference type="EMBL" id="CAL4801672.1"/>
    </source>
</evidence>
<keyword evidence="1" id="KW-0479">Metal-binding</keyword>
<dbReference type="Pfam" id="PF03109">
    <property type="entry name" value="ABC1"/>
    <property type="match status" value="1"/>
</dbReference>
<dbReference type="InterPro" id="IPR011011">
    <property type="entry name" value="Znf_FYVE_PHD"/>
</dbReference>
<dbReference type="EMBL" id="CAMXCT030006323">
    <property type="protein sequence ID" value="CAL4801672.1"/>
    <property type="molecule type" value="Genomic_DNA"/>
</dbReference>
<dbReference type="InterPro" id="IPR017455">
    <property type="entry name" value="Znf_FYVE-rel"/>
</dbReference>
<feature type="region of interest" description="Disordered" evidence="5">
    <location>
        <begin position="1583"/>
        <end position="1626"/>
    </location>
</feature>
<dbReference type="InterPro" id="IPR000306">
    <property type="entry name" value="Znf_FYVE"/>
</dbReference>
<dbReference type="Gene3D" id="3.30.40.10">
    <property type="entry name" value="Zinc/RING finger domain, C3HC4 (zinc finger)"/>
    <property type="match status" value="1"/>
</dbReference>
<dbReference type="SMART" id="SM00064">
    <property type="entry name" value="FYVE"/>
    <property type="match status" value="1"/>
</dbReference>
<dbReference type="SUPFAM" id="SSF56112">
    <property type="entry name" value="Protein kinase-like (PK-like)"/>
    <property type="match status" value="1"/>
</dbReference>
<dbReference type="EMBL" id="CAMXCT010006323">
    <property type="protein sequence ID" value="CAI4014360.1"/>
    <property type="molecule type" value="Genomic_DNA"/>
</dbReference>
<proteinExistence type="predicted"/>
<dbReference type="OrthoDB" id="427480at2759"/>
<evidence type="ECO:0000256" key="2">
    <source>
        <dbReference type="ARBA" id="ARBA00022771"/>
    </source>
</evidence>
<keyword evidence="3" id="KW-0862">Zinc</keyword>
<reference evidence="7" key="1">
    <citation type="submission" date="2022-10" db="EMBL/GenBank/DDBJ databases">
        <authorList>
            <person name="Chen Y."/>
            <person name="Dougan E. K."/>
            <person name="Chan C."/>
            <person name="Rhodes N."/>
            <person name="Thang M."/>
        </authorList>
    </citation>
    <scope>NUCLEOTIDE SEQUENCE</scope>
</reference>
<evidence type="ECO:0000313" key="9">
    <source>
        <dbReference type="Proteomes" id="UP001152797"/>
    </source>
</evidence>
<dbReference type="SUPFAM" id="SSF57903">
    <property type="entry name" value="FYVE/PHD zinc finger"/>
    <property type="match status" value="1"/>
</dbReference>
<evidence type="ECO:0000256" key="1">
    <source>
        <dbReference type="ARBA" id="ARBA00022723"/>
    </source>
</evidence>
<keyword evidence="2 4" id="KW-0863">Zinc-finger</keyword>
<dbReference type="InterPro" id="IPR013083">
    <property type="entry name" value="Znf_RING/FYVE/PHD"/>
</dbReference>
<dbReference type="EMBL" id="CAMXCT020006323">
    <property type="protein sequence ID" value="CAL1167735.1"/>
    <property type="molecule type" value="Genomic_DNA"/>
</dbReference>
<dbReference type="Pfam" id="PF00144">
    <property type="entry name" value="Beta-lactamase"/>
    <property type="match status" value="1"/>
</dbReference>
<dbReference type="Gene3D" id="3.40.710.10">
    <property type="entry name" value="DD-peptidase/beta-lactamase superfamily"/>
    <property type="match status" value="1"/>
</dbReference>
<evidence type="ECO:0000256" key="4">
    <source>
        <dbReference type="PROSITE-ProRule" id="PRU00091"/>
    </source>
</evidence>
<dbReference type="InterPro" id="IPR012338">
    <property type="entry name" value="Beta-lactam/transpept-like"/>
</dbReference>
<dbReference type="PANTHER" id="PTHR43173">
    <property type="entry name" value="ABC1 FAMILY PROTEIN"/>
    <property type="match status" value="1"/>
</dbReference>
<dbReference type="Proteomes" id="UP001152797">
    <property type="component" value="Unassembled WGS sequence"/>
</dbReference>
<dbReference type="InterPro" id="IPR051130">
    <property type="entry name" value="Mito_struct-func_regulator"/>
</dbReference>
<dbReference type="GO" id="GO:0008270">
    <property type="term" value="F:zinc ion binding"/>
    <property type="evidence" value="ECO:0007669"/>
    <property type="project" value="UniProtKB-KW"/>
</dbReference>
<dbReference type="PANTHER" id="PTHR43173:SF3">
    <property type="entry name" value="ABC1 FAMILY PROTEIN"/>
    <property type="match status" value="1"/>
</dbReference>
<evidence type="ECO:0000256" key="3">
    <source>
        <dbReference type="ARBA" id="ARBA00022833"/>
    </source>
</evidence>
<feature type="region of interest" description="Disordered" evidence="5">
    <location>
        <begin position="1195"/>
        <end position="1216"/>
    </location>
</feature>
<accession>A0A9P1DQ73</accession>
<protein>
    <submittedName>
        <fullName evidence="8">Uncharacterized protein sll1770</fullName>
    </submittedName>
</protein>
<dbReference type="PROSITE" id="PS50178">
    <property type="entry name" value="ZF_FYVE"/>
    <property type="match status" value="1"/>
</dbReference>
<dbReference type="InterPro" id="IPR011009">
    <property type="entry name" value="Kinase-like_dom_sf"/>
</dbReference>
<reference evidence="8 9" key="2">
    <citation type="submission" date="2024-05" db="EMBL/GenBank/DDBJ databases">
        <authorList>
            <person name="Chen Y."/>
            <person name="Shah S."/>
            <person name="Dougan E. K."/>
            <person name="Thang M."/>
            <person name="Chan C."/>
        </authorList>
    </citation>
    <scope>NUCLEOTIDE SEQUENCE [LARGE SCALE GENOMIC DNA]</scope>
</reference>
<dbReference type="InterPro" id="IPR001466">
    <property type="entry name" value="Beta-lactam-related"/>
</dbReference>
<feature type="domain" description="FYVE-type" evidence="6">
    <location>
        <begin position="157"/>
        <end position="201"/>
    </location>
</feature>
<gene>
    <name evidence="7" type="ORF">C1SCF055_LOCUS39270</name>
</gene>
<keyword evidence="9" id="KW-1185">Reference proteome</keyword>
<dbReference type="InterPro" id="IPR004147">
    <property type="entry name" value="ABC1_dom"/>
</dbReference>
<dbReference type="SUPFAM" id="SSF56601">
    <property type="entry name" value="beta-lactamase/transpeptidase-like"/>
    <property type="match status" value="1"/>
</dbReference>
<dbReference type="CDD" id="cd05121">
    <property type="entry name" value="ABC1_ADCK3-like"/>
    <property type="match status" value="1"/>
</dbReference>
<organism evidence="7">
    <name type="scientific">Cladocopium goreaui</name>
    <dbReference type="NCBI Taxonomy" id="2562237"/>
    <lineage>
        <taxon>Eukaryota</taxon>
        <taxon>Sar</taxon>
        <taxon>Alveolata</taxon>
        <taxon>Dinophyceae</taxon>
        <taxon>Suessiales</taxon>
        <taxon>Symbiodiniaceae</taxon>
        <taxon>Cladocopium</taxon>
    </lineage>
</organism>
<name>A0A9P1DQ73_9DINO</name>
<evidence type="ECO:0000313" key="7">
    <source>
        <dbReference type="EMBL" id="CAI4014360.1"/>
    </source>
</evidence>
<evidence type="ECO:0000259" key="6">
    <source>
        <dbReference type="PROSITE" id="PS50178"/>
    </source>
</evidence>
<dbReference type="Pfam" id="PF01363">
    <property type="entry name" value="FYVE"/>
    <property type="match status" value="1"/>
</dbReference>
<evidence type="ECO:0000256" key="5">
    <source>
        <dbReference type="SAM" id="MobiDB-lite"/>
    </source>
</evidence>
<comment type="caution">
    <text evidence="7">The sequence shown here is derived from an EMBL/GenBank/DDBJ whole genome shotgun (WGS) entry which is preliminary data.</text>
</comment>